<dbReference type="InterPro" id="IPR027408">
    <property type="entry name" value="PNPase/RNase_PH_dom_sf"/>
</dbReference>
<dbReference type="InterPro" id="IPR020568">
    <property type="entry name" value="Ribosomal_Su5_D2-typ_SF"/>
</dbReference>
<evidence type="ECO:0000256" key="5">
    <source>
        <dbReference type="ARBA" id="ARBA00022695"/>
    </source>
</evidence>
<evidence type="ECO:0000256" key="2">
    <source>
        <dbReference type="ARBA" id="ARBA00007404"/>
    </source>
</evidence>
<dbReference type="SUPFAM" id="SSF54791">
    <property type="entry name" value="Eukaryotic type KH-domain (KH-domain type I)"/>
    <property type="match status" value="1"/>
</dbReference>
<gene>
    <name evidence="9" type="primary">pnp</name>
    <name evidence="11" type="ORF">SAMN04487936_11086</name>
</gene>
<dbReference type="CDD" id="cd04472">
    <property type="entry name" value="S1_PNPase"/>
    <property type="match status" value="1"/>
</dbReference>
<dbReference type="GO" id="GO:0004654">
    <property type="term" value="F:polyribonucleotide nucleotidyltransferase activity"/>
    <property type="evidence" value="ECO:0007669"/>
    <property type="project" value="UniProtKB-UniRule"/>
</dbReference>
<dbReference type="EMBL" id="FOSB01000010">
    <property type="protein sequence ID" value="SFK27879.1"/>
    <property type="molecule type" value="Genomic_DNA"/>
</dbReference>
<comment type="function">
    <text evidence="9">Involved in mRNA degradation. Catalyzes the phosphorolysis of single-stranded polyribonucleotides processively in the 3'- to 5'-direction.</text>
</comment>
<dbReference type="Pfam" id="PF01138">
    <property type="entry name" value="RNase_PH"/>
    <property type="match status" value="2"/>
</dbReference>
<dbReference type="InterPro" id="IPR036456">
    <property type="entry name" value="PNPase_PH_RNA-bd_sf"/>
</dbReference>
<dbReference type="NCBIfam" id="TIGR03591">
    <property type="entry name" value="polynuc_phos"/>
    <property type="match status" value="1"/>
</dbReference>
<dbReference type="STRING" id="240302.BN982_02000"/>
<evidence type="ECO:0000256" key="1">
    <source>
        <dbReference type="ARBA" id="ARBA00004496"/>
    </source>
</evidence>
<dbReference type="Proteomes" id="UP000183557">
    <property type="component" value="Unassembled WGS sequence"/>
</dbReference>
<dbReference type="GO" id="GO:0006402">
    <property type="term" value="P:mRNA catabolic process"/>
    <property type="evidence" value="ECO:0007669"/>
    <property type="project" value="UniProtKB-UniRule"/>
</dbReference>
<keyword evidence="7 9" id="KW-0460">Magnesium</keyword>
<dbReference type="CDD" id="cd02393">
    <property type="entry name" value="KH-I_PNPase"/>
    <property type="match status" value="1"/>
</dbReference>
<evidence type="ECO:0000256" key="9">
    <source>
        <dbReference type="HAMAP-Rule" id="MF_01595"/>
    </source>
</evidence>
<dbReference type="Pfam" id="PF00013">
    <property type="entry name" value="KH_1"/>
    <property type="match status" value="1"/>
</dbReference>
<comment type="subcellular location">
    <subcellularLocation>
        <location evidence="1 9">Cytoplasm</location>
    </subcellularLocation>
</comment>
<dbReference type="Gene3D" id="2.40.50.140">
    <property type="entry name" value="Nucleic acid-binding proteins"/>
    <property type="match status" value="1"/>
</dbReference>
<keyword evidence="3 9" id="KW-0963">Cytoplasm</keyword>
<dbReference type="HAMAP" id="MF_01595">
    <property type="entry name" value="PNPase"/>
    <property type="match status" value="1"/>
</dbReference>
<evidence type="ECO:0000256" key="8">
    <source>
        <dbReference type="ARBA" id="ARBA00022884"/>
    </source>
</evidence>
<dbReference type="FunFam" id="3.30.230.70:FF:000002">
    <property type="entry name" value="Polyribonucleotide nucleotidyltransferase"/>
    <property type="match status" value="1"/>
</dbReference>
<dbReference type="GO" id="GO:0006396">
    <property type="term" value="P:RNA processing"/>
    <property type="evidence" value="ECO:0007669"/>
    <property type="project" value="InterPro"/>
</dbReference>
<dbReference type="OrthoDB" id="9804305at2"/>
<keyword evidence="12" id="KW-1185">Reference proteome</keyword>
<dbReference type="CDD" id="cd11364">
    <property type="entry name" value="RNase_PH_PNPase_2"/>
    <property type="match status" value="1"/>
</dbReference>
<comment type="catalytic activity">
    <reaction evidence="9">
        <text>RNA(n+1) + phosphate = RNA(n) + a ribonucleoside 5'-diphosphate</text>
        <dbReference type="Rhea" id="RHEA:22096"/>
        <dbReference type="Rhea" id="RHEA-COMP:14527"/>
        <dbReference type="Rhea" id="RHEA-COMP:17342"/>
        <dbReference type="ChEBI" id="CHEBI:43474"/>
        <dbReference type="ChEBI" id="CHEBI:57930"/>
        <dbReference type="ChEBI" id="CHEBI:140395"/>
        <dbReference type="EC" id="2.7.7.8"/>
    </reaction>
</comment>
<dbReference type="FunFam" id="3.30.1370.10:FF:000001">
    <property type="entry name" value="Polyribonucleotide nucleotidyltransferase"/>
    <property type="match status" value="1"/>
</dbReference>
<dbReference type="GO" id="GO:0000175">
    <property type="term" value="F:3'-5'-RNA exonuclease activity"/>
    <property type="evidence" value="ECO:0007669"/>
    <property type="project" value="TreeGrafter"/>
</dbReference>
<evidence type="ECO:0000313" key="11">
    <source>
        <dbReference type="EMBL" id="SFK27879.1"/>
    </source>
</evidence>
<dbReference type="SUPFAM" id="SSF54211">
    <property type="entry name" value="Ribosomal protein S5 domain 2-like"/>
    <property type="match status" value="2"/>
</dbReference>
<protein>
    <recommendedName>
        <fullName evidence="9">Polyribonucleotide nucleotidyltransferase</fullName>
        <ecNumber evidence="9">2.7.7.8</ecNumber>
    </recommendedName>
    <alternativeName>
        <fullName evidence="9">Polynucleotide phosphorylase</fullName>
        <shortName evidence="9">PNPase</shortName>
    </alternativeName>
</protein>
<dbReference type="InterPro" id="IPR036345">
    <property type="entry name" value="ExoRNase_PH_dom2_sf"/>
</dbReference>
<reference evidence="12" key="1">
    <citation type="submission" date="2016-10" db="EMBL/GenBank/DDBJ databases">
        <authorList>
            <person name="Varghese N."/>
            <person name="Submissions S."/>
        </authorList>
    </citation>
    <scope>NUCLEOTIDE SEQUENCE [LARGE SCALE GENOMIC DNA]</scope>
    <source>
        <strain evidence="12">CGMCC 1.3704</strain>
    </source>
</reference>
<dbReference type="Gene3D" id="3.30.230.70">
    <property type="entry name" value="GHMP Kinase, N-terminal domain"/>
    <property type="match status" value="2"/>
</dbReference>
<comment type="similarity">
    <text evidence="2 9">Belongs to the polyribonucleotide nucleotidyltransferase family.</text>
</comment>
<comment type="cofactor">
    <cofactor evidence="9">
        <name>Mg(2+)</name>
        <dbReference type="ChEBI" id="CHEBI:18420"/>
    </cofactor>
</comment>
<dbReference type="NCBIfam" id="NF008805">
    <property type="entry name" value="PRK11824.1"/>
    <property type="match status" value="1"/>
</dbReference>
<dbReference type="SUPFAM" id="SSF55666">
    <property type="entry name" value="Ribonuclease PH domain 2-like"/>
    <property type="match status" value="2"/>
</dbReference>
<dbReference type="SMART" id="SM00316">
    <property type="entry name" value="S1"/>
    <property type="match status" value="1"/>
</dbReference>
<evidence type="ECO:0000256" key="6">
    <source>
        <dbReference type="ARBA" id="ARBA00022723"/>
    </source>
</evidence>
<dbReference type="InterPro" id="IPR004088">
    <property type="entry name" value="KH_dom_type_1"/>
</dbReference>
<dbReference type="GO" id="GO:0003723">
    <property type="term" value="F:RNA binding"/>
    <property type="evidence" value="ECO:0007669"/>
    <property type="project" value="UniProtKB-UniRule"/>
</dbReference>
<dbReference type="CDD" id="cd11363">
    <property type="entry name" value="RNase_PH_PNPase_1"/>
    <property type="match status" value="1"/>
</dbReference>
<feature type="binding site" evidence="9">
    <location>
        <position position="493"/>
    </location>
    <ligand>
        <name>Mg(2+)</name>
        <dbReference type="ChEBI" id="CHEBI:18420"/>
    </ligand>
</feature>
<dbReference type="Pfam" id="PF03725">
    <property type="entry name" value="RNase_PH_C"/>
    <property type="match status" value="2"/>
</dbReference>
<dbReference type="GO" id="GO:0000287">
    <property type="term" value="F:magnesium ion binding"/>
    <property type="evidence" value="ECO:0007669"/>
    <property type="project" value="UniProtKB-UniRule"/>
</dbReference>
<dbReference type="InterPro" id="IPR003029">
    <property type="entry name" value="S1_domain"/>
</dbReference>
<dbReference type="Gene3D" id="3.30.1370.10">
    <property type="entry name" value="K Homology domain, type 1"/>
    <property type="match status" value="1"/>
</dbReference>
<evidence type="ECO:0000256" key="4">
    <source>
        <dbReference type="ARBA" id="ARBA00022679"/>
    </source>
</evidence>
<dbReference type="SUPFAM" id="SSF46915">
    <property type="entry name" value="Polynucleotide phosphorylase/guanosine pentaphosphate synthase (PNPase/GPSI), domain 3"/>
    <property type="match status" value="1"/>
</dbReference>
<evidence type="ECO:0000259" key="10">
    <source>
        <dbReference type="PROSITE" id="PS50126"/>
    </source>
</evidence>
<organism evidence="11 12">
    <name type="scientific">Halobacillus dabanensis</name>
    <dbReference type="NCBI Taxonomy" id="240302"/>
    <lineage>
        <taxon>Bacteria</taxon>
        <taxon>Bacillati</taxon>
        <taxon>Bacillota</taxon>
        <taxon>Bacilli</taxon>
        <taxon>Bacillales</taxon>
        <taxon>Bacillaceae</taxon>
        <taxon>Halobacillus</taxon>
    </lineage>
</organism>
<dbReference type="SUPFAM" id="SSF50249">
    <property type="entry name" value="Nucleic acid-binding proteins"/>
    <property type="match status" value="1"/>
</dbReference>
<dbReference type="InterPro" id="IPR015847">
    <property type="entry name" value="ExoRNase_PH_dom2"/>
</dbReference>
<dbReference type="PROSITE" id="PS50126">
    <property type="entry name" value="S1"/>
    <property type="match status" value="1"/>
</dbReference>
<dbReference type="PROSITE" id="PS50084">
    <property type="entry name" value="KH_TYPE_1"/>
    <property type="match status" value="1"/>
</dbReference>
<dbReference type="EC" id="2.7.7.8" evidence="9"/>
<dbReference type="eggNOG" id="COG1185">
    <property type="taxonomic scope" value="Bacteria"/>
</dbReference>
<dbReference type="SMART" id="SM00322">
    <property type="entry name" value="KH"/>
    <property type="match status" value="1"/>
</dbReference>
<feature type="binding site" evidence="9">
    <location>
        <position position="487"/>
    </location>
    <ligand>
        <name>Mg(2+)</name>
        <dbReference type="ChEBI" id="CHEBI:18420"/>
    </ligand>
</feature>
<dbReference type="Pfam" id="PF00575">
    <property type="entry name" value="S1"/>
    <property type="match status" value="1"/>
</dbReference>
<name>A0A1I3Y8Z7_HALDA</name>
<sequence length="707" mass="77318">MAEEKQVFSIDVAGRTFSVEIGELAKQANGAALIHYGDTTVLSTATGSKEPKDLPFFPLTVNYEERLYAVGKIPGGFIKREGRPSDKAVLASRLIDRPIRPLFPEGFRNDVQVISSVMSVDQDCSSEMAAMLGSSISLGVSDIPFGGPIAGVIVGRVDGEFVINPTIEQQEKSDIDLTVAGTKEAINMVEAGANEVSEKDMLEAIMFGHEEIKRLVNFQEEIIAAVGREKMEVQLFDLDAELKSKVEEEATDAIVQAIKTEEKKAREEAIAQVKSDIVASYEEQEADEETLKQVGSILEDMVKTEVRRLITKDKIRPDGRGVDEIRSLTSRVGLLPRTHGSGLFTRGQTQALSVCTLGALGDVQILDGLDLEESKRFMHHYNFPKFSVGETGPIRGPGRREIGHGALGERALEVVIPSETEFPYTIRLVSEVLESNGSTSQASICASTLAMMDAGVPIKAPVAGIAMGLVKSGEDYTILTDIQGMEDALGDMDFKVAGTEKGVTALQMDIKIEGLSREILEEALAQAKKGRMEILGHMLETIPETREELSQHAPKIMTMKINPDKIRDVIGPSGKQINQIIDDTGVKIDIEQDGTVFISSTDASMNMTAQKIIEDIVREVEVGEIYNGKVKRIEKFGAFVELFKGKEGLVHISEMAEERIGKVEDIVSIGDTIKVKVKEIDNQGRINLSRKAVLIEEKKKEENVEQS</sequence>
<dbReference type="InterPro" id="IPR012340">
    <property type="entry name" value="NA-bd_OB-fold"/>
</dbReference>
<dbReference type="FunFam" id="2.40.50.140:FF:000023">
    <property type="entry name" value="Polyribonucleotide nucleotidyltransferase"/>
    <property type="match status" value="1"/>
</dbReference>
<dbReference type="InterPro" id="IPR001247">
    <property type="entry name" value="ExoRNase_PH_dom1"/>
</dbReference>
<keyword evidence="4 9" id="KW-0808">Transferase</keyword>
<dbReference type="Pfam" id="PF03726">
    <property type="entry name" value="PNPase"/>
    <property type="match status" value="1"/>
</dbReference>
<keyword evidence="6 9" id="KW-0479">Metal-binding</keyword>
<feature type="domain" description="S1 motif" evidence="10">
    <location>
        <begin position="623"/>
        <end position="691"/>
    </location>
</feature>
<dbReference type="PANTHER" id="PTHR11252">
    <property type="entry name" value="POLYRIBONUCLEOTIDE NUCLEOTIDYLTRANSFERASE"/>
    <property type="match status" value="1"/>
</dbReference>
<proteinExistence type="inferred from homology"/>
<dbReference type="InterPro" id="IPR004087">
    <property type="entry name" value="KH_dom"/>
</dbReference>
<evidence type="ECO:0000256" key="3">
    <source>
        <dbReference type="ARBA" id="ARBA00022490"/>
    </source>
</evidence>
<accession>A0A1I3Y8Z7</accession>
<dbReference type="InterPro" id="IPR036612">
    <property type="entry name" value="KH_dom_type_1_sf"/>
</dbReference>
<dbReference type="PANTHER" id="PTHR11252:SF0">
    <property type="entry name" value="POLYRIBONUCLEOTIDE NUCLEOTIDYLTRANSFERASE 1, MITOCHONDRIAL"/>
    <property type="match status" value="1"/>
</dbReference>
<evidence type="ECO:0000256" key="7">
    <source>
        <dbReference type="ARBA" id="ARBA00022842"/>
    </source>
</evidence>
<dbReference type="FunFam" id="3.30.230.70:FF:000001">
    <property type="entry name" value="Polyribonucleotide nucleotidyltransferase"/>
    <property type="match status" value="1"/>
</dbReference>
<dbReference type="InterPro" id="IPR015848">
    <property type="entry name" value="PNPase_PH_RNA-bd_bac/org-type"/>
</dbReference>
<dbReference type="RefSeq" id="WP_075037586.1">
    <property type="nucleotide sequence ID" value="NZ_FOSB01000010.1"/>
</dbReference>
<dbReference type="GO" id="GO:0005829">
    <property type="term" value="C:cytosol"/>
    <property type="evidence" value="ECO:0007669"/>
    <property type="project" value="TreeGrafter"/>
</dbReference>
<evidence type="ECO:0000313" key="12">
    <source>
        <dbReference type="Proteomes" id="UP000183557"/>
    </source>
</evidence>
<dbReference type="InterPro" id="IPR012162">
    <property type="entry name" value="PNPase"/>
</dbReference>
<dbReference type="PIRSF" id="PIRSF005499">
    <property type="entry name" value="PNPase"/>
    <property type="match status" value="1"/>
</dbReference>
<keyword evidence="5 9" id="KW-0548">Nucleotidyltransferase</keyword>
<keyword evidence="8 9" id="KW-0694">RNA-binding</keyword>
<dbReference type="AlphaFoldDB" id="A0A1I3Y8Z7"/>